<reference evidence="1 2" key="1">
    <citation type="submission" date="2018-08" db="EMBL/GenBank/DDBJ databases">
        <title>Recombination of ecologically and evolutionarily significant loci maintains genetic cohesion in the Pseudomonas syringae species complex.</title>
        <authorList>
            <person name="Dillon M."/>
            <person name="Thakur S."/>
            <person name="Almeida R.N.D."/>
            <person name="Weir B.S."/>
            <person name="Guttman D.S."/>
        </authorList>
    </citation>
    <scope>NUCLEOTIDE SEQUENCE [LARGE SCALE GENOMIC DNA]</scope>
    <source>
        <strain evidence="1 2">ICMP 11281</strain>
    </source>
</reference>
<dbReference type="EMBL" id="RBUQ01000365">
    <property type="protein sequence ID" value="RMV27562.1"/>
    <property type="molecule type" value="Genomic_DNA"/>
</dbReference>
<evidence type="ECO:0000313" key="2">
    <source>
        <dbReference type="Proteomes" id="UP000271631"/>
    </source>
</evidence>
<sequence>MARPDHRKRRARRRCARPSQAHFVYQVRGAAPRRAALFAPCHRQLLLYGRAPSNQCPVVRPYFQAWLVRRHLGGPCTRQAALVRRSQSTRTRLATATTSSDVRFKPAARRRVATPEQGVLTMTTGRLSDGPSCEMDKLIVQIVGKKHSDQQQVLLLGSDGTRIYPPKSEVLERELFSSTLKVWDHIEGTHLHLQIATLEGEPIRLPLLSDTKVTPRQADAQFNQIVPVLPFVALPGSKTADDMGTPVLARAGYVYVFYQEQLWRELEIQVSETGNTYQDID</sequence>
<comment type="caution">
    <text evidence="1">The sequence shown here is derived from an EMBL/GenBank/DDBJ whole genome shotgun (WGS) entry which is preliminary data.</text>
</comment>
<feature type="non-terminal residue" evidence="1">
    <location>
        <position position="281"/>
    </location>
</feature>
<dbReference type="Proteomes" id="UP000271631">
    <property type="component" value="Unassembled WGS sequence"/>
</dbReference>
<protein>
    <submittedName>
        <fullName evidence="1">Transposase</fullName>
    </submittedName>
</protein>
<organism evidence="1 2">
    <name type="scientific">Pseudomonas syringae pv. maculicola</name>
    <dbReference type="NCBI Taxonomy" id="59511"/>
    <lineage>
        <taxon>Bacteria</taxon>
        <taxon>Pseudomonadati</taxon>
        <taxon>Pseudomonadota</taxon>
        <taxon>Gammaproteobacteria</taxon>
        <taxon>Pseudomonadales</taxon>
        <taxon>Pseudomonadaceae</taxon>
        <taxon>Pseudomonas</taxon>
    </lineage>
</organism>
<accession>A0A3M6B812</accession>
<evidence type="ECO:0000313" key="1">
    <source>
        <dbReference type="EMBL" id="RMV27562.1"/>
    </source>
</evidence>
<dbReference type="AlphaFoldDB" id="A0A3M6B812"/>
<gene>
    <name evidence="1" type="ORF">ALP13_102863</name>
</gene>
<proteinExistence type="predicted"/>
<name>A0A3M6B812_PSEYM</name>